<dbReference type="RefSeq" id="WP_071613498.1">
    <property type="nucleotide sequence ID" value="NZ_CP015756.1"/>
</dbReference>
<dbReference type="SUPFAM" id="SSF63411">
    <property type="entry name" value="LuxS/MPP-like metallohydrolase"/>
    <property type="match status" value="2"/>
</dbReference>
<protein>
    <submittedName>
        <fullName evidence="5">Peptidase M16</fullName>
    </submittedName>
</protein>
<dbReference type="InterPro" id="IPR011765">
    <property type="entry name" value="Pept_M16_N"/>
</dbReference>
<dbReference type="Pfam" id="PF00675">
    <property type="entry name" value="Peptidase_M16"/>
    <property type="match status" value="1"/>
</dbReference>
<dbReference type="PANTHER" id="PTHR11851">
    <property type="entry name" value="METALLOPROTEASE"/>
    <property type="match status" value="1"/>
</dbReference>
<dbReference type="STRING" id="1552.A7L45_14530"/>
<evidence type="ECO:0000259" key="4">
    <source>
        <dbReference type="Pfam" id="PF05193"/>
    </source>
</evidence>
<organism evidence="5 6">
    <name type="scientific">Clostridium estertheticum subsp. estertheticum</name>
    <dbReference type="NCBI Taxonomy" id="1552"/>
    <lineage>
        <taxon>Bacteria</taxon>
        <taxon>Bacillati</taxon>
        <taxon>Bacillota</taxon>
        <taxon>Clostridia</taxon>
        <taxon>Eubacteriales</taxon>
        <taxon>Clostridiaceae</taxon>
        <taxon>Clostridium</taxon>
    </lineage>
</organism>
<dbReference type="Pfam" id="PF05193">
    <property type="entry name" value="Peptidase_M16_C"/>
    <property type="match status" value="1"/>
</dbReference>
<dbReference type="Gene3D" id="3.30.830.10">
    <property type="entry name" value="Metalloenzyme, LuxS/M16 peptidase-like"/>
    <property type="match status" value="2"/>
</dbReference>
<dbReference type="PANTHER" id="PTHR11851:SF49">
    <property type="entry name" value="MITOCHONDRIAL-PROCESSING PEPTIDASE SUBUNIT ALPHA"/>
    <property type="match status" value="1"/>
</dbReference>
<comment type="similarity">
    <text evidence="1 2">Belongs to the peptidase M16 family.</text>
</comment>
<feature type="domain" description="Peptidase M16 N-terminal" evidence="3">
    <location>
        <begin position="23"/>
        <end position="156"/>
    </location>
</feature>
<reference evidence="6" key="1">
    <citation type="journal article" date="2016" name="Front. Microbiol.">
        <title>Complete Genome Sequence of Clostridium estertheticum DSM 8809, a Microbe Identified in Spoiled Vacuum Packed Beef.</title>
        <authorList>
            <person name="Yu Z."/>
            <person name="Gunn L."/>
            <person name="Brennan E."/>
            <person name="Reid R."/>
            <person name="Wall P.G."/>
            <person name="Gaora O.P."/>
            <person name="Hurley D."/>
            <person name="Bolton D."/>
            <person name="Fanning S."/>
        </authorList>
    </citation>
    <scope>NUCLEOTIDE SEQUENCE [LARGE SCALE GENOMIC DNA]</scope>
    <source>
        <strain evidence="6">DSM 8809</strain>
    </source>
</reference>
<dbReference type="GO" id="GO:0004222">
    <property type="term" value="F:metalloendopeptidase activity"/>
    <property type="evidence" value="ECO:0007669"/>
    <property type="project" value="InterPro"/>
</dbReference>
<gene>
    <name evidence="5" type="ORF">A7L45_14530</name>
</gene>
<dbReference type="OrthoDB" id="9811314at2"/>
<proteinExistence type="inferred from homology"/>
<dbReference type="KEGG" id="ceu:A7L45_14530"/>
<name>A0A1J0GIL5_9CLOT</name>
<evidence type="ECO:0000256" key="1">
    <source>
        <dbReference type="ARBA" id="ARBA00007261"/>
    </source>
</evidence>
<accession>A0A1J0GIL5</accession>
<sequence>MEKIKLINGIKLLYKRAENNLTSFTIGFDAGANREEKENLGIAHVVEHMLFKGTNSRSEYEINKLCDETFGFCNAMTNYPYVVYYGTTLDEDFEKGFEIYSDIILNPCFPQKGFYEEIEVICAELKEWKDDSNQFCEDSMFYNGFEKRRIKDLIIGTEESVRSITIKQIKDFYEKYYTTDNCVISVVSSLNIRDILKIVERYIGNMKAKLVSEKGIIEENLENIYENNKPGIYYEYRDDLQGAKIQYCFPIHNLSPREVSALKVFNVVFGDGTSSILFDEVRTKRGLVYDISSKIKNEIGIKLFTISLGTSNENAYKTIEIINFEIKKVKELRNFFDKECLLKLCKSYKLRRMVALEKSIQTSVSLCVYEIMYNDGFELFSEFEVMKDITDSEIMDVVNKVLVNATVQVLMPNLESRR</sequence>
<evidence type="ECO:0000256" key="2">
    <source>
        <dbReference type="RuleBase" id="RU004447"/>
    </source>
</evidence>
<evidence type="ECO:0000259" key="3">
    <source>
        <dbReference type="Pfam" id="PF00675"/>
    </source>
</evidence>
<dbReference type="InterPro" id="IPR050361">
    <property type="entry name" value="MPP/UQCRC_Complex"/>
</dbReference>
<feature type="domain" description="Peptidase M16 C-terminal" evidence="4">
    <location>
        <begin position="163"/>
        <end position="331"/>
    </location>
</feature>
<dbReference type="PROSITE" id="PS00143">
    <property type="entry name" value="INSULINASE"/>
    <property type="match status" value="1"/>
</dbReference>
<dbReference type="InterPro" id="IPR007863">
    <property type="entry name" value="Peptidase_M16_C"/>
</dbReference>
<evidence type="ECO:0000313" key="5">
    <source>
        <dbReference type="EMBL" id="APC41204.1"/>
    </source>
</evidence>
<dbReference type="Proteomes" id="UP000182569">
    <property type="component" value="Chromosome"/>
</dbReference>
<dbReference type="AlphaFoldDB" id="A0A1J0GIL5"/>
<keyword evidence="6" id="KW-1185">Reference proteome</keyword>
<dbReference type="EMBL" id="CP015756">
    <property type="protein sequence ID" value="APC41204.1"/>
    <property type="molecule type" value="Genomic_DNA"/>
</dbReference>
<evidence type="ECO:0000313" key="6">
    <source>
        <dbReference type="Proteomes" id="UP000182569"/>
    </source>
</evidence>
<dbReference type="GO" id="GO:0006508">
    <property type="term" value="P:proteolysis"/>
    <property type="evidence" value="ECO:0007669"/>
    <property type="project" value="InterPro"/>
</dbReference>
<dbReference type="GO" id="GO:0046872">
    <property type="term" value="F:metal ion binding"/>
    <property type="evidence" value="ECO:0007669"/>
    <property type="project" value="InterPro"/>
</dbReference>
<dbReference type="InterPro" id="IPR011249">
    <property type="entry name" value="Metalloenz_LuxS/M16"/>
</dbReference>
<dbReference type="InterPro" id="IPR001431">
    <property type="entry name" value="Pept_M16_Zn_BS"/>
</dbReference>